<dbReference type="AlphaFoldDB" id="A0A0G4JV51"/>
<keyword evidence="3" id="KW-1185">Reference proteome</keyword>
<dbReference type="EMBL" id="CGIG01000001">
    <property type="protein sequence ID" value="CPR16758.1"/>
    <property type="molecule type" value="Genomic_DNA"/>
</dbReference>
<accession>A0A0G4JV51</accession>
<evidence type="ECO:0000313" key="4">
    <source>
        <dbReference type="Proteomes" id="UP000285972"/>
    </source>
</evidence>
<reference evidence="2 4" key="3">
    <citation type="submission" date="2016-09" db="EMBL/GenBank/DDBJ databases">
        <authorList>
            <person name="Doonan J."/>
            <person name="Pachebat J.A."/>
            <person name="Golyshin P.N."/>
            <person name="Denman S."/>
            <person name="Mcdonald J.E."/>
        </authorList>
    </citation>
    <scope>NUCLEOTIDE SEQUENCE [LARGE SCALE GENOMIC DNA]</scope>
    <source>
        <strain evidence="2 4">FRB141</strain>
    </source>
</reference>
<dbReference type="KEGG" id="bgj:AWC36_21860"/>
<dbReference type="Proteomes" id="UP000285972">
    <property type="component" value="Unassembled WGS sequence"/>
</dbReference>
<evidence type="ECO:0000313" key="3">
    <source>
        <dbReference type="Proteomes" id="UP000044377"/>
    </source>
</evidence>
<organism evidence="1 3">
    <name type="scientific">Brenneria goodwinii</name>
    <dbReference type="NCBI Taxonomy" id="1109412"/>
    <lineage>
        <taxon>Bacteria</taxon>
        <taxon>Pseudomonadati</taxon>
        <taxon>Pseudomonadota</taxon>
        <taxon>Gammaproteobacteria</taxon>
        <taxon>Enterobacterales</taxon>
        <taxon>Pectobacteriaceae</taxon>
        <taxon>Brenneria</taxon>
    </lineage>
</organism>
<dbReference type="EMBL" id="MJLX01000012">
    <property type="protein sequence ID" value="RLM27137.1"/>
    <property type="molecule type" value="Genomic_DNA"/>
</dbReference>
<evidence type="ECO:0000313" key="1">
    <source>
        <dbReference type="EMBL" id="CPR16758.1"/>
    </source>
</evidence>
<sequence>MNRRHICHQRLNSVFAIVAIVRFLSQLTIPAGAHLHYSQGVSARSAMPGRREIYGAEFGRAGKNEWR</sequence>
<gene>
    <name evidence="2" type="ORF">BIY26_06555</name>
    <name evidence="1" type="ORF">BN1221_02260</name>
</gene>
<reference evidence="1" key="1">
    <citation type="submission" date="2015-01" db="EMBL/GenBank/DDBJ databases">
        <authorList>
            <person name="Xiang T."/>
            <person name="Song Y."/>
            <person name="Huang L."/>
            <person name="Wang B."/>
            <person name="Wu P."/>
        </authorList>
    </citation>
    <scope>NUCLEOTIDE SEQUENCE [LARGE SCALE GENOMIC DNA]</scope>
    <source>
        <strain evidence="1">OBR1</strain>
    </source>
</reference>
<proteinExistence type="predicted"/>
<evidence type="ECO:0000313" key="2">
    <source>
        <dbReference type="EMBL" id="RLM27137.1"/>
    </source>
</evidence>
<protein>
    <submittedName>
        <fullName evidence="1">Uncharacterized protein</fullName>
    </submittedName>
</protein>
<reference evidence="3" key="2">
    <citation type="submission" date="2015-01" db="EMBL/GenBank/DDBJ databases">
        <authorList>
            <person name="Paterson Steve"/>
        </authorList>
    </citation>
    <scope>NUCLEOTIDE SEQUENCE [LARGE SCALE GENOMIC DNA]</scope>
    <source>
        <strain evidence="3">OBR1</strain>
    </source>
</reference>
<name>A0A0G4JV51_9GAMM</name>
<dbReference type="Proteomes" id="UP000044377">
    <property type="component" value="Unassembled WGS sequence"/>
</dbReference>